<dbReference type="Pfam" id="PF12399">
    <property type="entry name" value="BCA_ABC_TP_C"/>
    <property type="match status" value="1"/>
</dbReference>
<dbReference type="GO" id="GO:0015192">
    <property type="term" value="F:L-phenylalanine transmembrane transporter activity"/>
    <property type="evidence" value="ECO:0007669"/>
    <property type="project" value="TreeGrafter"/>
</dbReference>
<dbReference type="Proteomes" id="UP000649604">
    <property type="component" value="Unassembled WGS sequence"/>
</dbReference>
<name>A0A9D5Q7I8_9BACT</name>
<dbReference type="InterPro" id="IPR032823">
    <property type="entry name" value="BCA_ABC_TP_C"/>
</dbReference>
<dbReference type="EMBL" id="WJJP01000588">
    <property type="protein sequence ID" value="MBD3326488.1"/>
    <property type="molecule type" value="Genomic_DNA"/>
</dbReference>
<evidence type="ECO:0000256" key="3">
    <source>
        <dbReference type="ARBA" id="ARBA00022840"/>
    </source>
</evidence>
<organism evidence="5 6">
    <name type="scientific">candidate division KSB3 bacterium</name>
    <dbReference type="NCBI Taxonomy" id="2044937"/>
    <lineage>
        <taxon>Bacteria</taxon>
        <taxon>candidate division KSB3</taxon>
    </lineage>
</organism>
<evidence type="ECO:0000256" key="1">
    <source>
        <dbReference type="ARBA" id="ARBA00022448"/>
    </source>
</evidence>
<dbReference type="InterPro" id="IPR003593">
    <property type="entry name" value="AAA+_ATPase"/>
</dbReference>
<dbReference type="InterPro" id="IPR051120">
    <property type="entry name" value="ABC_AA/LPS_Transport"/>
</dbReference>
<dbReference type="InterPro" id="IPR027417">
    <property type="entry name" value="P-loop_NTPase"/>
</dbReference>
<dbReference type="GO" id="GO:0015808">
    <property type="term" value="P:L-alanine transport"/>
    <property type="evidence" value="ECO:0007669"/>
    <property type="project" value="TreeGrafter"/>
</dbReference>
<dbReference type="GO" id="GO:1903805">
    <property type="term" value="P:L-valine import across plasma membrane"/>
    <property type="evidence" value="ECO:0007669"/>
    <property type="project" value="TreeGrafter"/>
</dbReference>
<reference evidence="5" key="1">
    <citation type="submission" date="2019-11" db="EMBL/GenBank/DDBJ databases">
        <title>Microbial mats filling the niche in hypersaline microbial mats.</title>
        <authorList>
            <person name="Wong H.L."/>
            <person name="Macleod F.I."/>
            <person name="White R.A. III"/>
            <person name="Burns B.P."/>
        </authorList>
    </citation>
    <scope>NUCLEOTIDE SEQUENCE</scope>
    <source>
        <strain evidence="5">Rbin_158</strain>
    </source>
</reference>
<evidence type="ECO:0000256" key="2">
    <source>
        <dbReference type="ARBA" id="ARBA00022741"/>
    </source>
</evidence>
<dbReference type="GO" id="GO:1903806">
    <property type="term" value="P:L-isoleucine import across plasma membrane"/>
    <property type="evidence" value="ECO:0007669"/>
    <property type="project" value="TreeGrafter"/>
</dbReference>
<dbReference type="GO" id="GO:0005886">
    <property type="term" value="C:plasma membrane"/>
    <property type="evidence" value="ECO:0007669"/>
    <property type="project" value="TreeGrafter"/>
</dbReference>
<proteinExistence type="predicted"/>
<dbReference type="GO" id="GO:0005524">
    <property type="term" value="F:ATP binding"/>
    <property type="evidence" value="ECO:0007669"/>
    <property type="project" value="UniProtKB-KW"/>
</dbReference>
<dbReference type="PANTHER" id="PTHR45772">
    <property type="entry name" value="CONSERVED COMPONENT OF ABC TRANSPORTER FOR NATURAL AMINO ACIDS-RELATED"/>
    <property type="match status" value="1"/>
</dbReference>
<dbReference type="SUPFAM" id="SSF52540">
    <property type="entry name" value="P-loop containing nucleoside triphosphate hydrolases"/>
    <property type="match status" value="1"/>
</dbReference>
<protein>
    <submittedName>
        <fullName evidence="5">ATP-binding cassette domain-containing protein</fullName>
    </submittedName>
</protein>
<dbReference type="CDD" id="cd03219">
    <property type="entry name" value="ABC_Mj1267_LivG_branched"/>
    <property type="match status" value="1"/>
</dbReference>
<dbReference type="GO" id="GO:0042941">
    <property type="term" value="P:D-alanine transmembrane transport"/>
    <property type="evidence" value="ECO:0007669"/>
    <property type="project" value="TreeGrafter"/>
</dbReference>
<keyword evidence="3 5" id="KW-0067">ATP-binding</keyword>
<gene>
    <name evidence="5" type="ORF">GF339_18030</name>
</gene>
<feature type="domain" description="ABC transporter" evidence="4">
    <location>
        <begin position="4"/>
        <end position="252"/>
    </location>
</feature>
<dbReference type="PROSITE" id="PS50893">
    <property type="entry name" value="ABC_TRANSPORTER_2"/>
    <property type="match status" value="1"/>
</dbReference>
<evidence type="ECO:0000259" key="4">
    <source>
        <dbReference type="PROSITE" id="PS50893"/>
    </source>
</evidence>
<keyword evidence="1" id="KW-0813">Transport</keyword>
<dbReference type="SMART" id="SM00382">
    <property type="entry name" value="AAA"/>
    <property type="match status" value="1"/>
</dbReference>
<dbReference type="Gene3D" id="3.40.50.300">
    <property type="entry name" value="P-loop containing nucleotide triphosphate hydrolases"/>
    <property type="match status" value="1"/>
</dbReference>
<dbReference type="GO" id="GO:0015188">
    <property type="term" value="F:L-isoleucine transmembrane transporter activity"/>
    <property type="evidence" value="ECO:0007669"/>
    <property type="project" value="TreeGrafter"/>
</dbReference>
<evidence type="ECO:0000313" key="6">
    <source>
        <dbReference type="Proteomes" id="UP000649604"/>
    </source>
</evidence>
<dbReference type="GO" id="GO:0016887">
    <property type="term" value="F:ATP hydrolysis activity"/>
    <property type="evidence" value="ECO:0007669"/>
    <property type="project" value="InterPro"/>
</dbReference>
<keyword evidence="2" id="KW-0547">Nucleotide-binding</keyword>
<dbReference type="PANTHER" id="PTHR45772:SF7">
    <property type="entry name" value="AMINO ACID ABC TRANSPORTER ATP-BINDING PROTEIN"/>
    <property type="match status" value="1"/>
</dbReference>
<dbReference type="GO" id="GO:0005304">
    <property type="term" value="F:L-valine transmembrane transporter activity"/>
    <property type="evidence" value="ECO:0007669"/>
    <property type="project" value="TreeGrafter"/>
</dbReference>
<sequence>MDMLTIEGLTKHFGGVVALEHFSMTQQEQEITGIIGPNGAGKTTVFNLISGVYPHDAGHMTFMQRDMTSLPAHARTGLGIARTFQNIRLFKNLSVLDNMKVAYGKKLQYTLWEEMLRLPRVMRQERIVDAKAKSLLEAFGLLTYADQHPENLPYGMQRRLELARTLMAQPKLLLLDEPAAGLNPREVKALMEMIRTIQHDYHLSIIIVEHHMDLIMNICSRIHVLDFGKKIAEGKPEEIKQNEDVLQAYLGDQG</sequence>
<dbReference type="InterPro" id="IPR003439">
    <property type="entry name" value="ABC_transporter-like_ATP-bd"/>
</dbReference>
<accession>A0A9D5Q7I8</accession>
<comment type="caution">
    <text evidence="5">The sequence shown here is derived from an EMBL/GenBank/DDBJ whole genome shotgun (WGS) entry which is preliminary data.</text>
</comment>
<dbReference type="Pfam" id="PF00005">
    <property type="entry name" value="ABC_tran"/>
    <property type="match status" value="1"/>
</dbReference>
<dbReference type="AlphaFoldDB" id="A0A9D5Q7I8"/>
<dbReference type="FunFam" id="3.40.50.300:FF:000421">
    <property type="entry name" value="Branched-chain amino acid ABC transporter ATP-binding protein"/>
    <property type="match status" value="1"/>
</dbReference>
<evidence type="ECO:0000313" key="5">
    <source>
        <dbReference type="EMBL" id="MBD3326488.1"/>
    </source>
</evidence>